<evidence type="ECO:0000313" key="3">
    <source>
        <dbReference type="Proteomes" id="UP000712600"/>
    </source>
</evidence>
<dbReference type="Proteomes" id="UP000712600">
    <property type="component" value="Unassembled WGS sequence"/>
</dbReference>
<reference evidence="2" key="1">
    <citation type="submission" date="2019-12" db="EMBL/GenBank/DDBJ databases">
        <title>Genome sequencing and annotation of Brassica cretica.</title>
        <authorList>
            <person name="Studholme D.J."/>
            <person name="Sarris P."/>
        </authorList>
    </citation>
    <scope>NUCLEOTIDE SEQUENCE</scope>
    <source>
        <strain evidence="2">PFS-109/04</strain>
        <tissue evidence="2">Leaf</tissue>
    </source>
</reference>
<organism evidence="2 3">
    <name type="scientific">Brassica cretica</name>
    <name type="common">Mustard</name>
    <dbReference type="NCBI Taxonomy" id="69181"/>
    <lineage>
        <taxon>Eukaryota</taxon>
        <taxon>Viridiplantae</taxon>
        <taxon>Streptophyta</taxon>
        <taxon>Embryophyta</taxon>
        <taxon>Tracheophyta</taxon>
        <taxon>Spermatophyta</taxon>
        <taxon>Magnoliopsida</taxon>
        <taxon>eudicotyledons</taxon>
        <taxon>Gunneridae</taxon>
        <taxon>Pentapetalae</taxon>
        <taxon>rosids</taxon>
        <taxon>malvids</taxon>
        <taxon>Brassicales</taxon>
        <taxon>Brassicaceae</taxon>
        <taxon>Brassiceae</taxon>
        <taxon>Brassica</taxon>
    </lineage>
</organism>
<name>A0A8S9RM98_BRACR</name>
<evidence type="ECO:0000256" key="1">
    <source>
        <dbReference type="SAM" id="MobiDB-lite"/>
    </source>
</evidence>
<evidence type="ECO:0000313" key="2">
    <source>
        <dbReference type="EMBL" id="KAF3574043.1"/>
    </source>
</evidence>
<feature type="region of interest" description="Disordered" evidence="1">
    <location>
        <begin position="1"/>
        <end position="22"/>
    </location>
</feature>
<accession>A0A8S9RM98</accession>
<protein>
    <submittedName>
        <fullName evidence="2">Uncharacterized protein</fullName>
    </submittedName>
</protein>
<sequence length="200" mass="22506">MPFERSKTDNRRSGQKVNPLVKDSNQFQIGLIQTGNQFPITNQTENQLNKPNQTGLTGQRLDSLSRLGRVTELPASHRRPVAGGGQQQWWLTGKSPVVAAEARRRRGGGFPAVNRRWPAAVAPANVRRRRWRVRFTRESSSSACGRVAAALRLKLLPETRLDVTNTLVASKSQETQWLERYRRFTKRPTIPIGKGGSRIT</sequence>
<feature type="compositionally biased region" description="Basic and acidic residues" evidence="1">
    <location>
        <begin position="1"/>
        <end position="12"/>
    </location>
</feature>
<gene>
    <name evidence="2" type="ORF">F2Q69_00059679</name>
</gene>
<dbReference type="AlphaFoldDB" id="A0A8S9RM98"/>
<dbReference type="EMBL" id="QGKX02000095">
    <property type="protein sequence ID" value="KAF3574043.1"/>
    <property type="molecule type" value="Genomic_DNA"/>
</dbReference>
<comment type="caution">
    <text evidence="2">The sequence shown here is derived from an EMBL/GenBank/DDBJ whole genome shotgun (WGS) entry which is preliminary data.</text>
</comment>
<proteinExistence type="predicted"/>